<proteinExistence type="predicted"/>
<accession>A0A653CYW9</accession>
<dbReference type="OrthoDB" id="6500128at2759"/>
<organism evidence="1 2">
    <name type="scientific">Callosobruchus maculatus</name>
    <name type="common">Southern cowpea weevil</name>
    <name type="synonym">Pulse bruchid</name>
    <dbReference type="NCBI Taxonomy" id="64391"/>
    <lineage>
        <taxon>Eukaryota</taxon>
        <taxon>Metazoa</taxon>
        <taxon>Ecdysozoa</taxon>
        <taxon>Arthropoda</taxon>
        <taxon>Hexapoda</taxon>
        <taxon>Insecta</taxon>
        <taxon>Pterygota</taxon>
        <taxon>Neoptera</taxon>
        <taxon>Endopterygota</taxon>
        <taxon>Coleoptera</taxon>
        <taxon>Polyphaga</taxon>
        <taxon>Cucujiformia</taxon>
        <taxon>Chrysomeloidea</taxon>
        <taxon>Chrysomelidae</taxon>
        <taxon>Bruchinae</taxon>
        <taxon>Bruchini</taxon>
        <taxon>Callosobruchus</taxon>
    </lineage>
</organism>
<evidence type="ECO:0000313" key="1">
    <source>
        <dbReference type="EMBL" id="VEN52960.1"/>
    </source>
</evidence>
<gene>
    <name evidence="1" type="ORF">CALMAC_LOCUS12923</name>
</gene>
<keyword evidence="2" id="KW-1185">Reference proteome</keyword>
<name>A0A653CYW9_CALMS</name>
<sequence length="42" mass="5037">MLCAWIPTLKSILKCSMKTAKVDTFERCLKLYWTENEFSIMY</sequence>
<reference evidence="1 2" key="1">
    <citation type="submission" date="2019-01" db="EMBL/GenBank/DDBJ databases">
        <authorList>
            <person name="Sayadi A."/>
        </authorList>
    </citation>
    <scope>NUCLEOTIDE SEQUENCE [LARGE SCALE GENOMIC DNA]</scope>
</reference>
<protein>
    <submittedName>
        <fullName evidence="1">Uncharacterized protein</fullName>
    </submittedName>
</protein>
<dbReference type="EMBL" id="CAACVG010009346">
    <property type="protein sequence ID" value="VEN52960.1"/>
    <property type="molecule type" value="Genomic_DNA"/>
</dbReference>
<dbReference type="AlphaFoldDB" id="A0A653CYW9"/>
<evidence type="ECO:0000313" key="2">
    <source>
        <dbReference type="Proteomes" id="UP000410492"/>
    </source>
</evidence>
<dbReference type="Proteomes" id="UP000410492">
    <property type="component" value="Unassembled WGS sequence"/>
</dbReference>